<protein>
    <submittedName>
        <fullName evidence="1">Uncharacterized protein</fullName>
    </submittedName>
</protein>
<name>X1F068_9ZZZZ</name>
<reference evidence="1" key="1">
    <citation type="journal article" date="2014" name="Front. Microbiol.">
        <title>High frequency of phylogenetically diverse reductive dehalogenase-homologous genes in deep subseafloor sedimentary metagenomes.</title>
        <authorList>
            <person name="Kawai M."/>
            <person name="Futagami T."/>
            <person name="Toyoda A."/>
            <person name="Takaki Y."/>
            <person name="Nishi S."/>
            <person name="Hori S."/>
            <person name="Arai W."/>
            <person name="Tsubouchi T."/>
            <person name="Morono Y."/>
            <person name="Uchiyama I."/>
            <person name="Ito T."/>
            <person name="Fujiyama A."/>
            <person name="Inagaki F."/>
            <person name="Takami H."/>
        </authorList>
    </citation>
    <scope>NUCLEOTIDE SEQUENCE</scope>
    <source>
        <strain evidence="1">Expedition CK06-06</strain>
    </source>
</reference>
<evidence type="ECO:0000313" key="1">
    <source>
        <dbReference type="EMBL" id="GAH39006.1"/>
    </source>
</evidence>
<comment type="caution">
    <text evidence="1">The sequence shown here is derived from an EMBL/GenBank/DDBJ whole genome shotgun (WGS) entry which is preliminary data.</text>
</comment>
<proteinExistence type="predicted"/>
<sequence length="35" mass="4316">GRFLFELRPDIFPQGYFTTTEAELWGKYYERKNNK</sequence>
<accession>X1F068</accession>
<dbReference type="AlphaFoldDB" id="X1F068"/>
<organism evidence="1">
    <name type="scientific">marine sediment metagenome</name>
    <dbReference type="NCBI Taxonomy" id="412755"/>
    <lineage>
        <taxon>unclassified sequences</taxon>
        <taxon>metagenomes</taxon>
        <taxon>ecological metagenomes</taxon>
    </lineage>
</organism>
<gene>
    <name evidence="1" type="ORF">S03H2_13675</name>
</gene>
<dbReference type="EMBL" id="BARU01006938">
    <property type="protein sequence ID" value="GAH39006.1"/>
    <property type="molecule type" value="Genomic_DNA"/>
</dbReference>
<feature type="non-terminal residue" evidence="1">
    <location>
        <position position="1"/>
    </location>
</feature>